<evidence type="ECO:0000313" key="2">
    <source>
        <dbReference type="EMBL" id="OGK51765.1"/>
    </source>
</evidence>
<dbReference type="InterPro" id="IPR043502">
    <property type="entry name" value="DNA/RNA_pol_sf"/>
</dbReference>
<name>A0A1F7J824_9BACT</name>
<reference evidence="2 3" key="1">
    <citation type="journal article" date="2016" name="Nat. Commun.">
        <title>Thousands of microbial genomes shed light on interconnected biogeochemical processes in an aquifer system.</title>
        <authorList>
            <person name="Anantharaman K."/>
            <person name="Brown C.T."/>
            <person name="Hug L.A."/>
            <person name="Sharon I."/>
            <person name="Castelle C.J."/>
            <person name="Probst A.J."/>
            <person name="Thomas B.C."/>
            <person name="Singh A."/>
            <person name="Wilkins M.J."/>
            <person name="Karaoz U."/>
            <person name="Brodie E.L."/>
            <person name="Williams K.H."/>
            <person name="Hubbard S.S."/>
            <person name="Banfield J.F."/>
        </authorList>
    </citation>
    <scope>NUCLEOTIDE SEQUENCE [LARGE SCALE GENOMIC DNA]</scope>
</reference>
<organism evidence="2 3">
    <name type="scientific">Candidatus Roizmanbacteria bacterium RIFCSPLOWO2_01_FULL_42_14</name>
    <dbReference type="NCBI Taxonomy" id="1802068"/>
    <lineage>
        <taxon>Bacteria</taxon>
        <taxon>Candidatus Roizmaniibacteriota</taxon>
    </lineage>
</organism>
<dbReference type="EMBL" id="MGAS01000018">
    <property type="protein sequence ID" value="OGK51765.1"/>
    <property type="molecule type" value="Genomic_DNA"/>
</dbReference>
<dbReference type="Pfam" id="PF00078">
    <property type="entry name" value="RVT_1"/>
    <property type="match status" value="1"/>
</dbReference>
<accession>A0A1F7J824</accession>
<dbReference type="Proteomes" id="UP000178914">
    <property type="component" value="Unassembled WGS sequence"/>
</dbReference>
<evidence type="ECO:0000259" key="1">
    <source>
        <dbReference type="PROSITE" id="PS50878"/>
    </source>
</evidence>
<dbReference type="AlphaFoldDB" id="A0A1F7J824"/>
<sequence length="348" mass="41390">MSTKVISYEGIIAVESLFGAWERFQLGKKKRKDVQIFNYHLEDNIFDLHTSLKKSTYTHDKYIPFYVNDPKQRHIHKATVKDRLVHQAIYSALYPIFDPTFIFDSYSCRNDKGTHKAIQRLQVFLKKSSKNYSQNTYVLKCDINKFFASVDKDILLSIIIKTIQDGKTTLLIKEVLDSFPQGLPLGNLTSQLFANVYLNELDQYIKHDLRIKHYIRYCDDFIIVNQDKEFLLSLIVKIEGFLWHRLKLQLHPRKVILRKFSWGIDFLGYVVLPHYILPRTKTKKRLFHKLDRKMEELTRDYISYDSFNQSFQSYLGYLKHANSFKLKQRLRNHLYFLYSNISSKSSQI</sequence>
<feature type="domain" description="Reverse transcriptase" evidence="1">
    <location>
        <begin position="1"/>
        <end position="271"/>
    </location>
</feature>
<gene>
    <name evidence="2" type="ORF">A3B02_02450</name>
</gene>
<dbReference type="PANTHER" id="PTHR34047:SF8">
    <property type="entry name" value="PROTEIN YKFC"/>
    <property type="match status" value="1"/>
</dbReference>
<protein>
    <recommendedName>
        <fullName evidence="1">Reverse transcriptase domain-containing protein</fullName>
    </recommendedName>
</protein>
<dbReference type="InterPro" id="IPR051083">
    <property type="entry name" value="GrpII_Intron_Splice-Mob/Def"/>
</dbReference>
<dbReference type="PROSITE" id="PS50878">
    <property type="entry name" value="RT_POL"/>
    <property type="match status" value="1"/>
</dbReference>
<dbReference type="InterPro" id="IPR000477">
    <property type="entry name" value="RT_dom"/>
</dbReference>
<comment type="caution">
    <text evidence="2">The sequence shown here is derived from an EMBL/GenBank/DDBJ whole genome shotgun (WGS) entry which is preliminary data.</text>
</comment>
<dbReference type="PANTHER" id="PTHR34047">
    <property type="entry name" value="NUCLEAR INTRON MATURASE 1, MITOCHONDRIAL-RELATED"/>
    <property type="match status" value="1"/>
</dbReference>
<dbReference type="SUPFAM" id="SSF56672">
    <property type="entry name" value="DNA/RNA polymerases"/>
    <property type="match status" value="1"/>
</dbReference>
<proteinExistence type="predicted"/>
<dbReference type="CDD" id="cd01651">
    <property type="entry name" value="RT_G2_intron"/>
    <property type="match status" value="1"/>
</dbReference>
<evidence type="ECO:0000313" key="3">
    <source>
        <dbReference type="Proteomes" id="UP000178914"/>
    </source>
</evidence>